<dbReference type="InterPro" id="IPR001251">
    <property type="entry name" value="CRAL-TRIO_dom"/>
</dbReference>
<dbReference type="SUPFAM" id="SSF52087">
    <property type="entry name" value="CRAL/TRIO domain"/>
    <property type="match status" value="1"/>
</dbReference>
<evidence type="ECO:0000313" key="2">
    <source>
        <dbReference type="EMBL" id="KAG5674221.1"/>
    </source>
</evidence>
<dbReference type="Proteomes" id="UP001107558">
    <property type="component" value="Chromosome 2"/>
</dbReference>
<accession>A0A9J6BXG2</accession>
<name>A0A9J6BXG2_POLVA</name>
<dbReference type="Gene3D" id="1.10.8.20">
    <property type="entry name" value="N-terminal domain of phosphatidylinositol transfer protein sec14p"/>
    <property type="match status" value="1"/>
</dbReference>
<keyword evidence="3" id="KW-1185">Reference proteome</keyword>
<proteinExistence type="predicted"/>
<gene>
    <name evidence="2" type="ORF">PVAND_004201</name>
</gene>
<reference evidence="2" key="1">
    <citation type="submission" date="2021-03" db="EMBL/GenBank/DDBJ databases">
        <title>Chromosome level genome of the anhydrobiotic midge Polypedilum vanderplanki.</title>
        <authorList>
            <person name="Yoshida Y."/>
            <person name="Kikawada T."/>
            <person name="Gusev O."/>
        </authorList>
    </citation>
    <scope>NUCLEOTIDE SEQUENCE</scope>
    <source>
        <strain evidence="2">NIAS01</strain>
        <tissue evidence="2">Whole body or cell culture</tissue>
    </source>
</reference>
<dbReference type="GO" id="GO:0016020">
    <property type="term" value="C:membrane"/>
    <property type="evidence" value="ECO:0007669"/>
    <property type="project" value="TreeGrafter"/>
</dbReference>
<dbReference type="InterPro" id="IPR036865">
    <property type="entry name" value="CRAL-TRIO_dom_sf"/>
</dbReference>
<dbReference type="PANTHER" id="PTHR10174">
    <property type="entry name" value="ALPHA-TOCOPHEROL TRANSFER PROTEIN-RELATED"/>
    <property type="match status" value="1"/>
</dbReference>
<evidence type="ECO:0000259" key="1">
    <source>
        <dbReference type="Pfam" id="PF00650"/>
    </source>
</evidence>
<dbReference type="Pfam" id="PF00650">
    <property type="entry name" value="CRAL_TRIO"/>
    <property type="match status" value="1"/>
</dbReference>
<dbReference type="GO" id="GO:1902936">
    <property type="term" value="F:phosphatidylinositol bisphosphate binding"/>
    <property type="evidence" value="ECO:0007669"/>
    <property type="project" value="TreeGrafter"/>
</dbReference>
<protein>
    <recommendedName>
        <fullName evidence="1">CRAL-TRIO domain-containing protein</fullName>
    </recommendedName>
</protein>
<dbReference type="PANTHER" id="PTHR10174:SF208">
    <property type="entry name" value="CRAL-TRIO DOMAIN-CONTAINING PROTEIN DDB_G0278031"/>
    <property type="match status" value="1"/>
</dbReference>
<dbReference type="Gene3D" id="3.40.525.10">
    <property type="entry name" value="CRAL-TRIO lipid binding domain"/>
    <property type="match status" value="1"/>
</dbReference>
<dbReference type="AlphaFoldDB" id="A0A9J6BXG2"/>
<dbReference type="OrthoDB" id="6432525at2759"/>
<dbReference type="EMBL" id="JADBJN010000002">
    <property type="protein sequence ID" value="KAG5674221.1"/>
    <property type="molecule type" value="Genomic_DNA"/>
</dbReference>
<evidence type="ECO:0000313" key="3">
    <source>
        <dbReference type="Proteomes" id="UP001107558"/>
    </source>
</evidence>
<comment type="caution">
    <text evidence="2">The sequence shown here is derived from an EMBL/GenBank/DDBJ whole genome shotgun (WGS) entry which is preliminary data.</text>
</comment>
<feature type="domain" description="CRAL-TRIO" evidence="1">
    <location>
        <begin position="101"/>
        <end position="213"/>
    </location>
</feature>
<sequence>MSNLSEFFINKARKNLGETESLKKISILKFKKWIEEHSFIKVNEIDDKFLLIFLRNHKYKLNKVFESFEKTIILLKSYPNWYKLQENEILQFIDKFDKLFGLLKYRDINGRKIIVLKLKEMTKLNLTANESLKIATIGFISILFEEETQIAGSLFIIDCAEISFDSTSKFPTDEAFQIFTNMTKFGFHIKQIYVVNVPSDISPFYKIAIGLLSINSNLIKNLNDLKMVMETSKLLDNNCKYIKENFVSHKELLIKTYKEIKKVEVDFSQVESFVVENFRYSDFD</sequence>
<dbReference type="InterPro" id="IPR036273">
    <property type="entry name" value="CRAL/TRIO_N_dom_sf"/>
</dbReference>
<dbReference type="SUPFAM" id="SSF46938">
    <property type="entry name" value="CRAL/TRIO N-terminal domain"/>
    <property type="match status" value="1"/>
</dbReference>
<organism evidence="2 3">
    <name type="scientific">Polypedilum vanderplanki</name>
    <name type="common">Sleeping chironomid midge</name>
    <dbReference type="NCBI Taxonomy" id="319348"/>
    <lineage>
        <taxon>Eukaryota</taxon>
        <taxon>Metazoa</taxon>
        <taxon>Ecdysozoa</taxon>
        <taxon>Arthropoda</taxon>
        <taxon>Hexapoda</taxon>
        <taxon>Insecta</taxon>
        <taxon>Pterygota</taxon>
        <taxon>Neoptera</taxon>
        <taxon>Endopterygota</taxon>
        <taxon>Diptera</taxon>
        <taxon>Nematocera</taxon>
        <taxon>Chironomoidea</taxon>
        <taxon>Chironomidae</taxon>
        <taxon>Chironominae</taxon>
        <taxon>Polypedilum</taxon>
        <taxon>Polypedilum</taxon>
    </lineage>
</organism>